<reference evidence="2" key="1">
    <citation type="submission" date="2016-10" db="EMBL/GenBank/DDBJ databases">
        <authorList>
            <person name="Varghese N."/>
            <person name="Submissions S."/>
        </authorList>
    </citation>
    <scope>NUCLEOTIDE SEQUENCE [LARGE SCALE GENOMIC DNA]</scope>
    <source>
        <strain evidence="2">DSM 23925</strain>
    </source>
</reference>
<protein>
    <submittedName>
        <fullName evidence="1">Uncharacterized protein</fullName>
    </submittedName>
</protein>
<name>A0A1I4ZGV0_9FLAO</name>
<dbReference type="AlphaFoldDB" id="A0A1I4ZGV0"/>
<gene>
    <name evidence="1" type="ORF">SAMN04487989_101819</name>
</gene>
<dbReference type="Proteomes" id="UP000198705">
    <property type="component" value="Unassembled WGS sequence"/>
</dbReference>
<dbReference type="OrthoDB" id="6705417at2"/>
<keyword evidence="2" id="KW-1185">Reference proteome</keyword>
<evidence type="ECO:0000313" key="2">
    <source>
        <dbReference type="Proteomes" id="UP000198705"/>
    </source>
</evidence>
<evidence type="ECO:0000313" key="1">
    <source>
        <dbReference type="EMBL" id="SFN49496.1"/>
    </source>
</evidence>
<dbReference type="EMBL" id="FOVN01000001">
    <property type="protein sequence ID" value="SFN49496.1"/>
    <property type="molecule type" value="Genomic_DNA"/>
</dbReference>
<dbReference type="RefSeq" id="WP_092206344.1">
    <property type="nucleotide sequence ID" value="NZ_FOVN01000001.1"/>
</dbReference>
<proteinExistence type="predicted"/>
<sequence>MKNYYSFDEQAISHALNSARQTHAGLDLTNLKSDSDLSRGGDLQVQAQCISVKVEDNKICLNLPFGFGKHCLHIPISIPNGTAANACLSICTTWGIPTGIKVAVTVAGVTVISQTFGKC</sequence>
<accession>A0A1I4ZGV0</accession>
<organism evidence="1 2">
    <name type="scientific">Bizionia echini</name>
    <dbReference type="NCBI Taxonomy" id="649333"/>
    <lineage>
        <taxon>Bacteria</taxon>
        <taxon>Pseudomonadati</taxon>
        <taxon>Bacteroidota</taxon>
        <taxon>Flavobacteriia</taxon>
        <taxon>Flavobacteriales</taxon>
        <taxon>Flavobacteriaceae</taxon>
        <taxon>Bizionia</taxon>
    </lineage>
</organism>